<dbReference type="EMBL" id="CP003010">
    <property type="protein sequence ID" value="AEO67290.1"/>
    <property type="molecule type" value="Genomic_DNA"/>
</dbReference>
<evidence type="ECO:0000313" key="1">
    <source>
        <dbReference type="EMBL" id="AEO67290.1"/>
    </source>
</evidence>
<name>G2R0C2_THETT</name>
<sequence>MLLQPASTSSSAAFRPVLEPVGCSGVFQRPTKDIVVRSASRAECGGWEANHRHLPLLG</sequence>
<proteinExistence type="predicted"/>
<organism evidence="1 2">
    <name type="scientific">Thermothielavioides terrestris (strain ATCC 38088 / NRRL 8126)</name>
    <name type="common">Thielavia terrestris</name>
    <dbReference type="NCBI Taxonomy" id="578455"/>
    <lineage>
        <taxon>Eukaryota</taxon>
        <taxon>Fungi</taxon>
        <taxon>Dikarya</taxon>
        <taxon>Ascomycota</taxon>
        <taxon>Pezizomycotina</taxon>
        <taxon>Sordariomycetes</taxon>
        <taxon>Sordariomycetidae</taxon>
        <taxon>Sordariales</taxon>
        <taxon>Chaetomiaceae</taxon>
        <taxon>Thermothielavioides</taxon>
        <taxon>Thermothielavioides terrestris</taxon>
    </lineage>
</organism>
<dbReference type="RefSeq" id="XP_003653626.1">
    <property type="nucleotide sequence ID" value="XM_003653578.1"/>
</dbReference>
<gene>
    <name evidence="1" type="ORF">THITE_2116189</name>
</gene>
<dbReference type="GeneID" id="11520796"/>
<protein>
    <submittedName>
        <fullName evidence="1">Uncharacterized protein</fullName>
    </submittedName>
</protein>
<dbReference type="AlphaFoldDB" id="G2R0C2"/>
<accession>G2R0C2</accession>
<dbReference type="KEGG" id="ttt:THITE_2116189"/>
<evidence type="ECO:0000313" key="2">
    <source>
        <dbReference type="Proteomes" id="UP000008181"/>
    </source>
</evidence>
<keyword evidence="2" id="KW-1185">Reference proteome</keyword>
<reference evidence="1 2" key="1">
    <citation type="journal article" date="2011" name="Nat. Biotechnol.">
        <title>Comparative genomic analysis of the thermophilic biomass-degrading fungi Myceliophthora thermophila and Thielavia terrestris.</title>
        <authorList>
            <person name="Berka R.M."/>
            <person name="Grigoriev I.V."/>
            <person name="Otillar R."/>
            <person name="Salamov A."/>
            <person name="Grimwood J."/>
            <person name="Reid I."/>
            <person name="Ishmael N."/>
            <person name="John T."/>
            <person name="Darmond C."/>
            <person name="Moisan M.-C."/>
            <person name="Henrissat B."/>
            <person name="Coutinho P.M."/>
            <person name="Lombard V."/>
            <person name="Natvig D.O."/>
            <person name="Lindquist E."/>
            <person name="Schmutz J."/>
            <person name="Lucas S."/>
            <person name="Harris P."/>
            <person name="Powlowski J."/>
            <person name="Bellemare A."/>
            <person name="Taylor D."/>
            <person name="Butler G."/>
            <person name="de Vries R.P."/>
            <person name="Allijn I.E."/>
            <person name="van den Brink J."/>
            <person name="Ushinsky S."/>
            <person name="Storms R."/>
            <person name="Powell A.J."/>
            <person name="Paulsen I.T."/>
            <person name="Elbourne L.D.H."/>
            <person name="Baker S.E."/>
            <person name="Magnuson J."/>
            <person name="LaBoissiere S."/>
            <person name="Clutterbuck A.J."/>
            <person name="Martinez D."/>
            <person name="Wogulis M."/>
            <person name="de Leon A.L."/>
            <person name="Rey M.W."/>
            <person name="Tsang A."/>
        </authorList>
    </citation>
    <scope>NUCLEOTIDE SEQUENCE [LARGE SCALE GENOMIC DNA]</scope>
    <source>
        <strain evidence="2">ATCC 38088 / NRRL 8126</strain>
    </source>
</reference>
<dbReference type="HOGENOM" id="CLU_2980743_0_0_1"/>
<dbReference type="Proteomes" id="UP000008181">
    <property type="component" value="Chromosome 2"/>
</dbReference>